<feature type="transmembrane region" description="Helical" evidence="5">
    <location>
        <begin position="307"/>
        <end position="325"/>
    </location>
</feature>
<comment type="subcellular location">
    <subcellularLocation>
        <location evidence="1">Membrane</location>
        <topology evidence="1">Multi-pass membrane protein</topology>
    </subcellularLocation>
</comment>
<accession>A0A2T0VID3</accession>
<dbReference type="Pfam" id="PF13515">
    <property type="entry name" value="FUSC_2"/>
    <property type="match status" value="1"/>
</dbReference>
<reference evidence="7 8" key="1">
    <citation type="submission" date="2018-03" db="EMBL/GenBank/DDBJ databases">
        <title>Genomic Encyclopedia of Type Strains, Phase III (KMG-III): the genomes of soil and plant-associated and newly described type strains.</title>
        <authorList>
            <person name="Whitman W."/>
        </authorList>
    </citation>
    <scope>NUCLEOTIDE SEQUENCE [LARGE SCALE GENOMIC DNA]</scope>
    <source>
        <strain evidence="7 8">CGMCC 1.12484</strain>
    </source>
</reference>
<evidence type="ECO:0000256" key="4">
    <source>
        <dbReference type="ARBA" id="ARBA00023136"/>
    </source>
</evidence>
<evidence type="ECO:0000256" key="2">
    <source>
        <dbReference type="ARBA" id="ARBA00022692"/>
    </source>
</evidence>
<feature type="domain" description="Integral membrane bound transporter" evidence="6">
    <location>
        <begin position="225"/>
        <end position="348"/>
    </location>
</feature>
<protein>
    <submittedName>
        <fullName evidence="7">Fusaric acid resistance family protein</fullName>
    </submittedName>
</protein>
<dbReference type="EMBL" id="PVTL01000001">
    <property type="protein sequence ID" value="PRY69996.1"/>
    <property type="molecule type" value="Genomic_DNA"/>
</dbReference>
<dbReference type="RefSeq" id="WP_146134282.1">
    <property type="nucleotide sequence ID" value="NZ_PVTL01000001.1"/>
</dbReference>
<keyword evidence="3 5" id="KW-1133">Transmembrane helix</keyword>
<evidence type="ECO:0000256" key="5">
    <source>
        <dbReference type="SAM" id="Phobius"/>
    </source>
</evidence>
<keyword evidence="8" id="KW-1185">Reference proteome</keyword>
<proteinExistence type="predicted"/>
<dbReference type="GO" id="GO:0016020">
    <property type="term" value="C:membrane"/>
    <property type="evidence" value="ECO:0007669"/>
    <property type="project" value="UniProtKB-SubCell"/>
</dbReference>
<keyword evidence="4 5" id="KW-0472">Membrane</keyword>
<feature type="transmembrane region" description="Helical" evidence="5">
    <location>
        <begin position="150"/>
        <end position="170"/>
    </location>
</feature>
<evidence type="ECO:0000313" key="7">
    <source>
        <dbReference type="EMBL" id="PRY69996.1"/>
    </source>
</evidence>
<feature type="transmembrane region" description="Helical" evidence="5">
    <location>
        <begin position="337"/>
        <end position="358"/>
    </location>
</feature>
<feature type="transmembrane region" description="Helical" evidence="5">
    <location>
        <begin position="74"/>
        <end position="94"/>
    </location>
</feature>
<feature type="transmembrane region" description="Helical" evidence="5">
    <location>
        <begin position="39"/>
        <end position="62"/>
    </location>
</feature>
<dbReference type="Proteomes" id="UP000237983">
    <property type="component" value="Unassembled WGS sequence"/>
</dbReference>
<dbReference type="AlphaFoldDB" id="A0A2T0VID3"/>
<evidence type="ECO:0000259" key="6">
    <source>
        <dbReference type="Pfam" id="PF13515"/>
    </source>
</evidence>
<evidence type="ECO:0000256" key="3">
    <source>
        <dbReference type="ARBA" id="ARBA00022989"/>
    </source>
</evidence>
<organism evidence="7 8">
    <name type="scientific">Glaciihabitans tibetensis</name>
    <dbReference type="NCBI Taxonomy" id="1266600"/>
    <lineage>
        <taxon>Bacteria</taxon>
        <taxon>Bacillati</taxon>
        <taxon>Actinomycetota</taxon>
        <taxon>Actinomycetes</taxon>
        <taxon>Micrococcales</taxon>
        <taxon>Microbacteriaceae</taxon>
        <taxon>Glaciihabitans</taxon>
    </lineage>
</organism>
<dbReference type="OrthoDB" id="4989419at2"/>
<sequence length="370" mass="38538">MSSSPSLSAWLRAVFTVGSHAGAHRVALRAGVSVAAPLLAVWALGHVEWTLYAAFGAFTALYGRASATLPRLKMQASAAAIMMSSMLIGVAVASLPDREWVVVGVAAVWTMIVAAVSDVLRWHPPGPLFAVFALCAVASVPVTSNSFRDALLVSGATAIFALAVGCVGHVRPARRAAVAPAMAGPAAGGLTVRKRPGLRSRLHETFSRPGEWLLLARFGIAAAVAGSLSTAFGIGHPYWAIVSAIVPIASANMSHSFVRATHRVLGTLAGLVLAWAILSLNPSGLTAIVTVVALQVAAELLVGRNYGLALVFVTPLALVMIELSHPVDTQTLIADRAVETLLGTVVALGVVVAAWLVARRRTARRRTARR</sequence>
<keyword evidence="2 5" id="KW-0812">Transmembrane</keyword>
<name>A0A2T0VID3_9MICO</name>
<feature type="transmembrane region" description="Helical" evidence="5">
    <location>
        <begin position="212"/>
        <end position="232"/>
    </location>
</feature>
<evidence type="ECO:0000313" key="8">
    <source>
        <dbReference type="Proteomes" id="UP000237983"/>
    </source>
</evidence>
<dbReference type="InterPro" id="IPR049453">
    <property type="entry name" value="Memb_transporter_dom"/>
</dbReference>
<evidence type="ECO:0000256" key="1">
    <source>
        <dbReference type="ARBA" id="ARBA00004141"/>
    </source>
</evidence>
<feature type="transmembrane region" description="Helical" evidence="5">
    <location>
        <begin position="100"/>
        <end position="120"/>
    </location>
</feature>
<gene>
    <name evidence="7" type="ORF">B0I08_101118</name>
</gene>
<comment type="caution">
    <text evidence="7">The sequence shown here is derived from an EMBL/GenBank/DDBJ whole genome shotgun (WGS) entry which is preliminary data.</text>
</comment>